<dbReference type="Proteomes" id="UP001454036">
    <property type="component" value="Unassembled WGS sequence"/>
</dbReference>
<dbReference type="InterPro" id="IPR012337">
    <property type="entry name" value="RNaseH-like_sf"/>
</dbReference>
<organism evidence="1 2">
    <name type="scientific">Lithospermum erythrorhizon</name>
    <name type="common">Purple gromwell</name>
    <name type="synonym">Lithospermum officinale var. erythrorhizon</name>
    <dbReference type="NCBI Taxonomy" id="34254"/>
    <lineage>
        <taxon>Eukaryota</taxon>
        <taxon>Viridiplantae</taxon>
        <taxon>Streptophyta</taxon>
        <taxon>Embryophyta</taxon>
        <taxon>Tracheophyta</taxon>
        <taxon>Spermatophyta</taxon>
        <taxon>Magnoliopsida</taxon>
        <taxon>eudicotyledons</taxon>
        <taxon>Gunneridae</taxon>
        <taxon>Pentapetalae</taxon>
        <taxon>asterids</taxon>
        <taxon>lamiids</taxon>
        <taxon>Boraginales</taxon>
        <taxon>Boraginaceae</taxon>
        <taxon>Boraginoideae</taxon>
        <taxon>Lithospermeae</taxon>
        <taxon>Lithospermum</taxon>
    </lineage>
</organism>
<keyword evidence="2" id="KW-1185">Reference proteome</keyword>
<accession>A0AAV3NKN9</accession>
<dbReference type="PANTHER" id="PTHR48475:SF2">
    <property type="entry name" value="RIBONUCLEASE H"/>
    <property type="match status" value="1"/>
</dbReference>
<dbReference type="InterPro" id="IPR036397">
    <property type="entry name" value="RNaseH_sf"/>
</dbReference>
<comment type="caution">
    <text evidence="1">The sequence shown here is derived from an EMBL/GenBank/DDBJ whole genome shotgun (WGS) entry which is preliminary data.</text>
</comment>
<dbReference type="AlphaFoldDB" id="A0AAV3NKN9"/>
<dbReference type="PANTHER" id="PTHR48475">
    <property type="entry name" value="RIBONUCLEASE H"/>
    <property type="match status" value="1"/>
</dbReference>
<evidence type="ECO:0000313" key="1">
    <source>
        <dbReference type="EMBL" id="GAA0139900.1"/>
    </source>
</evidence>
<name>A0AAV3NKN9_LITER</name>
<dbReference type="Gene3D" id="3.30.420.10">
    <property type="entry name" value="Ribonuclease H-like superfamily/Ribonuclease H"/>
    <property type="match status" value="1"/>
</dbReference>
<proteinExistence type="predicted"/>
<sequence>MCRQLGIEDRFALVCYPQYDCQVEVMNRTIFLGIKKNLLESGAKWYEELDRVLWSYRTTPSNATGETSFSLVYGTEAVLPLKKYYV</sequence>
<evidence type="ECO:0000313" key="2">
    <source>
        <dbReference type="Proteomes" id="UP001454036"/>
    </source>
</evidence>
<gene>
    <name evidence="1" type="ORF">LIER_01359</name>
</gene>
<reference evidence="1 2" key="1">
    <citation type="submission" date="2024-01" db="EMBL/GenBank/DDBJ databases">
        <title>The complete chloroplast genome sequence of Lithospermum erythrorhizon: insights into the phylogenetic relationship among Boraginaceae species and the maternal lineages of purple gromwells.</title>
        <authorList>
            <person name="Okada T."/>
            <person name="Watanabe K."/>
        </authorList>
    </citation>
    <scope>NUCLEOTIDE SEQUENCE [LARGE SCALE GENOMIC DNA]</scope>
</reference>
<protein>
    <submittedName>
        <fullName evidence="1">Uncharacterized protein</fullName>
    </submittedName>
</protein>
<dbReference type="SUPFAM" id="SSF53098">
    <property type="entry name" value="Ribonuclease H-like"/>
    <property type="match status" value="1"/>
</dbReference>
<dbReference type="EMBL" id="BAABME010000129">
    <property type="protein sequence ID" value="GAA0139900.1"/>
    <property type="molecule type" value="Genomic_DNA"/>
</dbReference>
<dbReference type="GO" id="GO:0003676">
    <property type="term" value="F:nucleic acid binding"/>
    <property type="evidence" value="ECO:0007669"/>
    <property type="project" value="InterPro"/>
</dbReference>